<dbReference type="PANTHER" id="PTHR12526:SF630">
    <property type="entry name" value="GLYCOSYLTRANSFERASE"/>
    <property type="match status" value="1"/>
</dbReference>
<dbReference type="InterPro" id="IPR001296">
    <property type="entry name" value="Glyco_trans_1"/>
</dbReference>
<dbReference type="PANTHER" id="PTHR12526">
    <property type="entry name" value="GLYCOSYLTRANSFERASE"/>
    <property type="match status" value="1"/>
</dbReference>
<keyword evidence="3" id="KW-0808">Transferase</keyword>
<feature type="domain" description="Glycosyl transferase family 1" evidence="1">
    <location>
        <begin position="177"/>
        <end position="324"/>
    </location>
</feature>
<dbReference type="Gene3D" id="3.40.50.2000">
    <property type="entry name" value="Glycogen Phosphorylase B"/>
    <property type="match status" value="2"/>
</dbReference>
<accession>A0A1Z4UZN4</accession>
<evidence type="ECO:0000259" key="1">
    <source>
        <dbReference type="Pfam" id="PF00534"/>
    </source>
</evidence>
<dbReference type="InterPro" id="IPR028098">
    <property type="entry name" value="Glyco_trans_4-like_N"/>
</dbReference>
<dbReference type="SUPFAM" id="SSF53756">
    <property type="entry name" value="UDP-Glycosyltransferase/glycogen phosphorylase"/>
    <property type="match status" value="1"/>
</dbReference>
<feature type="domain" description="Glycosyltransferase subfamily 4-like N-terminal" evidence="2">
    <location>
        <begin position="15"/>
        <end position="156"/>
    </location>
</feature>
<evidence type="ECO:0000313" key="3">
    <source>
        <dbReference type="EMBL" id="BAZ84732.1"/>
    </source>
</evidence>
<name>A0A1Z4UZN4_9CYAN</name>
<proteinExistence type="predicted"/>
<dbReference type="RefSeq" id="WP_096664581.1">
    <property type="nucleotide sequence ID" value="NZ_AP018316.1"/>
</dbReference>
<dbReference type="KEGG" id="dcm:NIES806_09240"/>
<organism evidence="3 4">
    <name type="scientific">Dolichospermum compactum NIES-806</name>
    <dbReference type="NCBI Taxonomy" id="1973481"/>
    <lineage>
        <taxon>Bacteria</taxon>
        <taxon>Bacillati</taxon>
        <taxon>Cyanobacteriota</taxon>
        <taxon>Cyanophyceae</taxon>
        <taxon>Nostocales</taxon>
        <taxon>Aphanizomenonaceae</taxon>
        <taxon>Dolichospermum</taxon>
        <taxon>Dolichospermum compactum</taxon>
    </lineage>
</organism>
<evidence type="ECO:0000313" key="4">
    <source>
        <dbReference type="Proteomes" id="UP000218702"/>
    </source>
</evidence>
<dbReference type="AlphaFoldDB" id="A0A1Z4UZN4"/>
<dbReference type="EMBL" id="AP018316">
    <property type="protein sequence ID" value="BAZ84732.1"/>
    <property type="molecule type" value="Genomic_DNA"/>
</dbReference>
<dbReference type="GO" id="GO:0016757">
    <property type="term" value="F:glycosyltransferase activity"/>
    <property type="evidence" value="ECO:0007669"/>
    <property type="project" value="InterPro"/>
</dbReference>
<keyword evidence="4" id="KW-1185">Reference proteome</keyword>
<dbReference type="Proteomes" id="UP000218702">
    <property type="component" value="Chromosome"/>
</dbReference>
<gene>
    <name evidence="3" type="ORF">NIES806_09240</name>
</gene>
<sequence>MRILHITNHVQKIGNGIVNVAVDLACLQAKSGLDIAVASAGGEYEKLFSDHGVEHFHLNQCRTPLNIIKAAWHYRQIIKEFQPDIVHVHMMTGAILAGIFRKNREYHLVSTVHNEFQHSAILMGLADQVIAVSKAVANSMIRRGIPPQKLRVVSNGTLGSPRHKKLEDYQPLEMPHPSITTVAGMYTRKGIYELIEAFKIVATDFPQAHLYLVGDGPDRSMFEAIVQNTDVSTRIHFEGFQAEPQRYMLATDIFVLASHCESFGLVLTEAREAGCAIVASDVDGIPETLDYSQAGILVPPKDISALANTLTQLLRDRQLLDQWKFCSQQNLERFSAARVNEETLSVYRELMRKDNIIRVMETRELANLN</sequence>
<dbReference type="Pfam" id="PF00534">
    <property type="entry name" value="Glycos_transf_1"/>
    <property type="match status" value="1"/>
</dbReference>
<evidence type="ECO:0000259" key="2">
    <source>
        <dbReference type="Pfam" id="PF13439"/>
    </source>
</evidence>
<protein>
    <submittedName>
        <fullName evidence="3">Group 1 glycosyl transferase</fullName>
    </submittedName>
</protein>
<reference evidence="3 4" key="1">
    <citation type="submission" date="2017-06" db="EMBL/GenBank/DDBJ databases">
        <title>Genome sequencing of cyanobaciteial culture collection at National Institute for Environmental Studies (NIES).</title>
        <authorList>
            <person name="Hirose Y."/>
            <person name="Shimura Y."/>
            <person name="Fujisawa T."/>
            <person name="Nakamura Y."/>
            <person name="Kawachi M."/>
        </authorList>
    </citation>
    <scope>NUCLEOTIDE SEQUENCE [LARGE SCALE GENOMIC DNA]</scope>
    <source>
        <strain evidence="3 4">NIES-806</strain>
    </source>
</reference>
<dbReference type="CDD" id="cd03801">
    <property type="entry name" value="GT4_PimA-like"/>
    <property type="match status" value="1"/>
</dbReference>
<dbReference type="OrthoDB" id="9813211at2"/>
<dbReference type="Pfam" id="PF13439">
    <property type="entry name" value="Glyco_transf_4"/>
    <property type="match status" value="1"/>
</dbReference>